<comment type="caution">
    <text evidence="1">The sequence shown here is derived from an EMBL/GenBank/DDBJ whole genome shotgun (WGS) entry which is preliminary data.</text>
</comment>
<gene>
    <name evidence="1" type="ORF">R3W88_029637</name>
</gene>
<sequence length="159" mass="18176">MRDQEPIGMRATISEVIMREMLNTALMVKIEGKKALVVAPMMMREHVRDLILTPRVKMVPMIMPEHVTLPTPRMKACQDSYSYSCANPYPSRSSVYVYTCSSQSHPRGRRECATLKSKDTLSYTSHGNSHYSGFGNHRRYEGCVKGLGTKRIEFPIFKR</sequence>
<name>A0AAV9K650_9SOLN</name>
<proteinExistence type="predicted"/>
<reference evidence="1 2" key="1">
    <citation type="submission" date="2023-10" db="EMBL/GenBank/DDBJ databases">
        <title>Genome-Wide Identification Analysis in wild type Solanum Pinnatisectum Reveals Some Genes Defensing Phytophthora Infestans.</title>
        <authorList>
            <person name="Sun C."/>
        </authorList>
    </citation>
    <scope>NUCLEOTIDE SEQUENCE [LARGE SCALE GENOMIC DNA]</scope>
    <source>
        <strain evidence="1">LQN</strain>
        <tissue evidence="1">Leaf</tissue>
    </source>
</reference>
<dbReference type="Proteomes" id="UP001311915">
    <property type="component" value="Unassembled WGS sequence"/>
</dbReference>
<protein>
    <submittedName>
        <fullName evidence="1">Uncharacterized protein</fullName>
    </submittedName>
</protein>
<organism evidence="1 2">
    <name type="scientific">Solanum pinnatisectum</name>
    <name type="common">tansyleaf nightshade</name>
    <dbReference type="NCBI Taxonomy" id="50273"/>
    <lineage>
        <taxon>Eukaryota</taxon>
        <taxon>Viridiplantae</taxon>
        <taxon>Streptophyta</taxon>
        <taxon>Embryophyta</taxon>
        <taxon>Tracheophyta</taxon>
        <taxon>Spermatophyta</taxon>
        <taxon>Magnoliopsida</taxon>
        <taxon>eudicotyledons</taxon>
        <taxon>Gunneridae</taxon>
        <taxon>Pentapetalae</taxon>
        <taxon>asterids</taxon>
        <taxon>lamiids</taxon>
        <taxon>Solanales</taxon>
        <taxon>Solanaceae</taxon>
        <taxon>Solanoideae</taxon>
        <taxon>Solaneae</taxon>
        <taxon>Solanum</taxon>
    </lineage>
</organism>
<evidence type="ECO:0000313" key="2">
    <source>
        <dbReference type="Proteomes" id="UP001311915"/>
    </source>
</evidence>
<accession>A0AAV9K650</accession>
<keyword evidence="2" id="KW-1185">Reference proteome</keyword>
<dbReference type="EMBL" id="JAWPEI010000012">
    <property type="protein sequence ID" value="KAK4708712.1"/>
    <property type="molecule type" value="Genomic_DNA"/>
</dbReference>
<evidence type="ECO:0000313" key="1">
    <source>
        <dbReference type="EMBL" id="KAK4708712.1"/>
    </source>
</evidence>
<dbReference type="AlphaFoldDB" id="A0AAV9K650"/>